<dbReference type="Pfam" id="PF01522">
    <property type="entry name" value="Polysacc_deac_1"/>
    <property type="match status" value="1"/>
</dbReference>
<dbReference type="EMBL" id="CP071247">
    <property type="protein sequence ID" value="QSP93568.1"/>
    <property type="molecule type" value="Genomic_DNA"/>
</dbReference>
<dbReference type="InterPro" id="IPR011330">
    <property type="entry name" value="Glyco_hydro/deAcase_b/a-brl"/>
</dbReference>
<name>A0ABX7MN04_9GAMM</name>
<evidence type="ECO:0000256" key="1">
    <source>
        <dbReference type="ARBA" id="ARBA00004613"/>
    </source>
</evidence>
<dbReference type="CDD" id="cd10973">
    <property type="entry name" value="CE4_DAC_u4_5s"/>
    <property type="match status" value="1"/>
</dbReference>
<gene>
    <name evidence="4" type="ORF">LPB19_10095</name>
</gene>
<sequence>MSLRSISQRILFSGSLLISPYLAADLVVLQYHHVSDRTPPATSTSVALFDAQMDMISRLEMTVVPLEEGTRDALSGSLGEQNQIALSFDDAYESVYTNAAPILSAHGYPFTIFVNTNAVGSPGYMTWEQLEDLAANDQVTLANHSTDHGHLARRPDEPKATWRQRIEVSLDQAQETLATELGTTEPLFAYPYGEFDQALEKEIAHRGWFGYGQQSGAIGPASSSTRLPRFPMADAYGQLNGLKDKLMSRALPVPADQLPDGVIGQNPPALTFDLPPSISADRLNCFASGMGRIDFEVKNGRAKIQAPRAFNSRRFRYNCTHPAGNGRFYWLSQQWLDLSKPED</sequence>
<dbReference type="Proteomes" id="UP000663555">
    <property type="component" value="Chromosome"/>
</dbReference>
<dbReference type="SUPFAM" id="SSF88713">
    <property type="entry name" value="Glycoside hydrolase/deacetylase"/>
    <property type="match status" value="1"/>
</dbReference>
<dbReference type="Gene3D" id="3.20.20.370">
    <property type="entry name" value="Glycoside hydrolase/deacetylase"/>
    <property type="match status" value="1"/>
</dbReference>
<organism evidence="4 5">
    <name type="scientific">Marinobacter salinisoli</name>
    <dbReference type="NCBI Taxonomy" id="2769486"/>
    <lineage>
        <taxon>Bacteria</taxon>
        <taxon>Pseudomonadati</taxon>
        <taxon>Pseudomonadota</taxon>
        <taxon>Gammaproteobacteria</taxon>
        <taxon>Pseudomonadales</taxon>
        <taxon>Marinobacteraceae</taxon>
        <taxon>Marinobacter</taxon>
    </lineage>
</organism>
<keyword evidence="2" id="KW-0732">Signal</keyword>
<reference evidence="4 5" key="1">
    <citation type="submission" date="2021-03" db="EMBL/GenBank/DDBJ databases">
        <title>Genome sequencing of Marinobacter sp. LPB0319.</title>
        <authorList>
            <person name="Kim J."/>
        </authorList>
    </citation>
    <scope>NUCLEOTIDE SEQUENCE [LARGE SCALE GENOMIC DNA]</scope>
    <source>
        <strain evidence="4 5">LPB0319</strain>
    </source>
</reference>
<evidence type="ECO:0000313" key="5">
    <source>
        <dbReference type="Proteomes" id="UP000663555"/>
    </source>
</evidence>
<protein>
    <submittedName>
        <fullName evidence="4">Polysaccharide deacetylase family protein</fullName>
    </submittedName>
</protein>
<accession>A0ABX7MN04</accession>
<dbReference type="InterPro" id="IPR002509">
    <property type="entry name" value="NODB_dom"/>
</dbReference>
<dbReference type="InterPro" id="IPR051398">
    <property type="entry name" value="Polysacch_Deacetylase"/>
</dbReference>
<keyword evidence="5" id="KW-1185">Reference proteome</keyword>
<comment type="subcellular location">
    <subcellularLocation>
        <location evidence="1">Secreted</location>
    </subcellularLocation>
</comment>
<evidence type="ECO:0000259" key="3">
    <source>
        <dbReference type="PROSITE" id="PS51677"/>
    </source>
</evidence>
<dbReference type="PROSITE" id="PS51677">
    <property type="entry name" value="NODB"/>
    <property type="match status" value="1"/>
</dbReference>
<evidence type="ECO:0000313" key="4">
    <source>
        <dbReference type="EMBL" id="QSP93568.1"/>
    </source>
</evidence>
<dbReference type="PANTHER" id="PTHR34216">
    <property type="match status" value="1"/>
</dbReference>
<dbReference type="RefSeq" id="WP_206642791.1">
    <property type="nucleotide sequence ID" value="NZ_CP071247.1"/>
</dbReference>
<dbReference type="PANTHER" id="PTHR34216:SF3">
    <property type="entry name" value="POLY-BETA-1,6-N-ACETYL-D-GLUCOSAMINE N-DEACETYLASE"/>
    <property type="match status" value="1"/>
</dbReference>
<evidence type="ECO:0000256" key="2">
    <source>
        <dbReference type="ARBA" id="ARBA00022729"/>
    </source>
</evidence>
<proteinExistence type="predicted"/>
<feature type="domain" description="NodB homology" evidence="3">
    <location>
        <begin position="82"/>
        <end position="343"/>
    </location>
</feature>